<accession>A0A3T1DB60</accession>
<dbReference type="GO" id="GO:0006145">
    <property type="term" value="P:purine nucleobase catabolic process"/>
    <property type="evidence" value="ECO:0007669"/>
    <property type="project" value="TreeGrafter"/>
</dbReference>
<dbReference type="AlphaFoldDB" id="A0A3T1DB60"/>
<evidence type="ECO:0000259" key="2">
    <source>
        <dbReference type="Pfam" id="PF01979"/>
    </source>
</evidence>
<dbReference type="Proteomes" id="UP000289856">
    <property type="component" value="Chromosome"/>
</dbReference>
<dbReference type="RefSeq" id="WP_130613901.1">
    <property type="nucleotide sequence ID" value="NZ_AP019400.1"/>
</dbReference>
<proteinExistence type="inferred from homology"/>
<gene>
    <name evidence="3" type="ORF">KCTCHS21_47320</name>
</gene>
<dbReference type="InterPro" id="IPR011059">
    <property type="entry name" value="Metal-dep_hydrolase_composite"/>
</dbReference>
<dbReference type="SUPFAM" id="SSF51556">
    <property type="entry name" value="Metallo-dependent hydrolases"/>
    <property type="match status" value="1"/>
</dbReference>
<evidence type="ECO:0000313" key="3">
    <source>
        <dbReference type="EMBL" id="BBI35333.1"/>
    </source>
</evidence>
<dbReference type="InterPro" id="IPR050138">
    <property type="entry name" value="DHOase/Allantoinase_Hydrolase"/>
</dbReference>
<dbReference type="SUPFAM" id="SSF51338">
    <property type="entry name" value="Composite domain of metallo-dependent hydrolases"/>
    <property type="match status" value="2"/>
</dbReference>
<dbReference type="InterPro" id="IPR006680">
    <property type="entry name" value="Amidohydro-rel"/>
</dbReference>
<dbReference type="PANTHER" id="PTHR43668:SF2">
    <property type="entry name" value="ALLANTOINASE"/>
    <property type="match status" value="1"/>
</dbReference>
<sequence>MHNTNEYALIGNIVLTSGILYDHALCVSEGKIVNIIPMKSLTDAEIASLGNVIRADGCYVLPGVVDAHVHCYSALNEGFYHASRSAAAGGVTTVIEMPYDATGMICTLEAFEEKKQRLEAESVVDMAMLVTIHKEDGYDHIRSLAAAGACGFKVSMFNTDSFRFPRIDDGQLLDSFAVIAETGCPVGVHAETDEIVRRYLDKYKDKGSDPLSHGLSRPKVSESTAAVTAMELALAAGAKLHLYHCTFPRIFQLVEYYRSQGLRVTAETCTHYLVFSEEDMPRLKGRGKINPPLRSPEDVEGLWDLARSGAIDFVTSDHAPWLLDRKSNDADIFANASGAPGVEQLLLVLYSEGVAKGRLSISDLVRLLCENPAATFGLGHRKGKLAVGYDADFVVLDPAASGVLDERKLHSSAGWSPYEGMGLRGRVMQTYVRGKLVYDGDTDTFAEAGYGHFIPAIHNQ</sequence>
<dbReference type="Gene3D" id="3.20.20.140">
    <property type="entry name" value="Metal-dependent hydrolases"/>
    <property type="match status" value="1"/>
</dbReference>
<evidence type="ECO:0000256" key="1">
    <source>
        <dbReference type="ARBA" id="ARBA00008829"/>
    </source>
</evidence>
<protein>
    <submittedName>
        <fullName evidence="3">Allantoinase</fullName>
    </submittedName>
</protein>
<keyword evidence="4" id="KW-1185">Reference proteome</keyword>
<dbReference type="PANTHER" id="PTHR43668">
    <property type="entry name" value="ALLANTOINASE"/>
    <property type="match status" value="1"/>
</dbReference>
<dbReference type="GO" id="GO:0005737">
    <property type="term" value="C:cytoplasm"/>
    <property type="evidence" value="ECO:0007669"/>
    <property type="project" value="TreeGrafter"/>
</dbReference>
<dbReference type="Gene3D" id="2.30.40.10">
    <property type="entry name" value="Urease, subunit C, domain 1"/>
    <property type="match status" value="1"/>
</dbReference>
<dbReference type="GO" id="GO:0004038">
    <property type="term" value="F:allantoinase activity"/>
    <property type="evidence" value="ECO:0007669"/>
    <property type="project" value="TreeGrafter"/>
</dbReference>
<reference evidence="3 4" key="1">
    <citation type="submission" date="2019-01" db="EMBL/GenBank/DDBJ databases">
        <title>Complete genome sequence of Cohnella hallensis HS21 isolated from Korean fir (Abies koreana) rhizospheric soil.</title>
        <authorList>
            <person name="Jiang L."/>
            <person name="Kang S.W."/>
            <person name="Kim S."/>
            <person name="Jung J."/>
            <person name="Kim C.Y."/>
            <person name="Kim D.H."/>
            <person name="Kim S.W."/>
            <person name="Lee J."/>
        </authorList>
    </citation>
    <scope>NUCLEOTIDE SEQUENCE [LARGE SCALE GENOMIC DNA]</scope>
    <source>
        <strain evidence="3 4">HS21</strain>
    </source>
</reference>
<dbReference type="EMBL" id="AP019400">
    <property type="protein sequence ID" value="BBI35333.1"/>
    <property type="molecule type" value="Genomic_DNA"/>
</dbReference>
<evidence type="ECO:0000313" key="4">
    <source>
        <dbReference type="Proteomes" id="UP000289856"/>
    </source>
</evidence>
<dbReference type="OrthoDB" id="9765462at2"/>
<dbReference type="FunFam" id="3.20.20.140:FF:000174">
    <property type="entry name" value="Dihydropyrimidinase-related protein 2"/>
    <property type="match status" value="1"/>
</dbReference>
<dbReference type="Pfam" id="PF01979">
    <property type="entry name" value="Amidohydro_1"/>
    <property type="match status" value="1"/>
</dbReference>
<dbReference type="InterPro" id="IPR032466">
    <property type="entry name" value="Metal_Hydrolase"/>
</dbReference>
<name>A0A3T1DB60_9BACL</name>
<comment type="similarity">
    <text evidence="1">Belongs to the metallo-dependent hydrolases superfamily. Hydantoinase/dihydropyrimidinase family.</text>
</comment>
<dbReference type="KEGG" id="cohn:KCTCHS21_47320"/>
<organism evidence="3 4">
    <name type="scientific">Cohnella abietis</name>
    <dbReference type="NCBI Taxonomy" id="2507935"/>
    <lineage>
        <taxon>Bacteria</taxon>
        <taxon>Bacillati</taxon>
        <taxon>Bacillota</taxon>
        <taxon>Bacilli</taxon>
        <taxon>Bacillales</taxon>
        <taxon>Paenibacillaceae</taxon>
        <taxon>Cohnella</taxon>
    </lineage>
</organism>
<feature type="domain" description="Amidohydrolase-related" evidence="2">
    <location>
        <begin position="59"/>
        <end position="437"/>
    </location>
</feature>